<sequence>MSKRLDVFTGLAGAATTCATLTQYLFSQHSEPLSEILSWILLPILFQCSRRLNINPITPSENLKRHPPSSTSLWIVAACLTLCSVYRAENGIIELFPLLTQLLLAAQTYLRSEISVSRISRAWFSSPSAWGTTCSALLATCTLALPNGDPHRSALSVVAVGAHFIVYTAFLPRATTSPRFLPLIHDFDEAVIHLSWRVVASLLVAATLQTHAFGFTSFEPIPTLLHGLTKSLSWYFIVQMTRISVSWCIAAAIGTFGLLATRDPFMQSSDGLCFSQVLSSLLALIQVIYMLPKSARARSMLWAFFLLPLVPYLANVLAIRSAQSSARSSFGDARKHPVEELVNNARVKFEELLQRQSQSYTAAYEEYRRRYGVEPPNGFDAWYEFATSQQSPIIDDFDTIYHSVSPFWSLSGSQVLETMNNIQAATDNELWLCEFSSNENKTHCSHPHRTFDRNFALLFNQLLEPLPIKPPGIKLLVNHLDEPRVLLPPQLQGELNESQNGRFVMTDLSHQPIWDSLTKFCGVHPRNSTAVAGSTVETFALPFVTDAVSAMDMCQHQEHQGLHGLLMSPSSFHLIESLVPILSTGAPSTMGDILFPSPAYIEDEFQYKPTHDIEWDKKRNDIYWAGSTTGGYALDGKWLSFHRQRLVTLGQNLERKRYTYLRETGGVVNEVKSLFLNARLYDVAFTRINQCDTKYCRAEKSYFRIKGRTDSDRALHSRLAFDMDGNGISGRYYKLLASNSVPLKQTLFREWHDDRLVPWVHYIPVSQSLEELPELVSYLTSNGKGQRIAKEIADQGREWFSKGLREVDMSVYTYRLLLELARVQDPGREILV</sequence>
<dbReference type="GO" id="GO:0016740">
    <property type="term" value="F:transferase activity"/>
    <property type="evidence" value="ECO:0007669"/>
    <property type="project" value="UniProtKB-KW"/>
</dbReference>
<evidence type="ECO:0000313" key="4">
    <source>
        <dbReference type="Proteomes" id="UP000193144"/>
    </source>
</evidence>
<reference evidence="3 4" key="1">
    <citation type="submission" date="2016-07" db="EMBL/GenBank/DDBJ databases">
        <title>Pervasive Adenine N6-methylation of Active Genes in Fungi.</title>
        <authorList>
            <consortium name="DOE Joint Genome Institute"/>
            <person name="Mondo S.J."/>
            <person name="Dannebaum R.O."/>
            <person name="Kuo R.C."/>
            <person name="Labutti K."/>
            <person name="Haridas S."/>
            <person name="Kuo A."/>
            <person name="Salamov A."/>
            <person name="Ahrendt S.R."/>
            <person name="Lipzen A."/>
            <person name="Sullivan W."/>
            <person name="Andreopoulos W.B."/>
            <person name="Clum A."/>
            <person name="Lindquist E."/>
            <person name="Daum C."/>
            <person name="Ramamoorthy G.K."/>
            <person name="Gryganskyi A."/>
            <person name="Culley D."/>
            <person name="Magnuson J.K."/>
            <person name="James T.Y."/>
            <person name="O'Malley M.A."/>
            <person name="Stajich J.E."/>
            <person name="Spatafora J.W."/>
            <person name="Visel A."/>
            <person name="Grigoriev I.V."/>
        </authorList>
    </citation>
    <scope>NUCLEOTIDE SEQUENCE [LARGE SCALE GENOMIC DNA]</scope>
    <source>
        <strain evidence="3 4">CBS 115471</strain>
    </source>
</reference>
<evidence type="ECO:0000256" key="1">
    <source>
        <dbReference type="SAM" id="Phobius"/>
    </source>
</evidence>
<keyword evidence="1" id="KW-0812">Transmembrane</keyword>
<dbReference type="OrthoDB" id="541052at2759"/>
<feature type="transmembrane region" description="Helical" evidence="1">
    <location>
        <begin position="271"/>
        <end position="289"/>
    </location>
</feature>
<accession>A0A1Y2A237</accession>
<dbReference type="PANTHER" id="PTHR12203">
    <property type="entry name" value="KDEL LYS-ASP-GLU-LEU CONTAINING - RELATED"/>
    <property type="match status" value="1"/>
</dbReference>
<dbReference type="Proteomes" id="UP000193144">
    <property type="component" value="Unassembled WGS sequence"/>
</dbReference>
<gene>
    <name evidence="3" type="ORF">BCR34DRAFT_476147</name>
</gene>
<dbReference type="PANTHER" id="PTHR12203:SF61">
    <property type="entry name" value="CAPSULE PROTEIN"/>
    <property type="match status" value="1"/>
</dbReference>
<name>A0A1Y2A237_9PLEO</name>
<dbReference type="Pfam" id="PF05686">
    <property type="entry name" value="Glyco_transf_90"/>
    <property type="match status" value="1"/>
</dbReference>
<feature type="transmembrane region" description="Helical" evidence="1">
    <location>
        <begin position="234"/>
        <end position="259"/>
    </location>
</feature>
<dbReference type="InterPro" id="IPR006598">
    <property type="entry name" value="CAP10"/>
</dbReference>
<evidence type="ECO:0000313" key="3">
    <source>
        <dbReference type="EMBL" id="ORY16566.1"/>
    </source>
</evidence>
<keyword evidence="3" id="KW-0808">Transferase</keyword>
<keyword evidence="1" id="KW-0472">Membrane</keyword>
<dbReference type="EMBL" id="MCFA01000017">
    <property type="protein sequence ID" value="ORY16566.1"/>
    <property type="molecule type" value="Genomic_DNA"/>
</dbReference>
<keyword evidence="1" id="KW-1133">Transmembrane helix</keyword>
<comment type="caution">
    <text evidence="3">The sequence shown here is derived from an EMBL/GenBank/DDBJ whole genome shotgun (WGS) entry which is preliminary data.</text>
</comment>
<dbReference type="InterPro" id="IPR051091">
    <property type="entry name" value="O-Glucosyltr/Glycosyltrsf_90"/>
</dbReference>
<feature type="domain" description="Glycosyl transferase CAP10" evidence="2">
    <location>
        <begin position="535"/>
        <end position="824"/>
    </location>
</feature>
<keyword evidence="4" id="KW-1185">Reference proteome</keyword>
<proteinExistence type="predicted"/>
<protein>
    <submittedName>
        <fullName evidence="3">Glycosyltransferase family 90 protein</fullName>
    </submittedName>
</protein>
<evidence type="ECO:0000259" key="2">
    <source>
        <dbReference type="SMART" id="SM00672"/>
    </source>
</evidence>
<feature type="transmembrane region" description="Helical" evidence="1">
    <location>
        <begin position="301"/>
        <end position="319"/>
    </location>
</feature>
<dbReference type="SMART" id="SM00672">
    <property type="entry name" value="CAP10"/>
    <property type="match status" value="1"/>
</dbReference>
<organism evidence="3 4">
    <name type="scientific">Clohesyomyces aquaticus</name>
    <dbReference type="NCBI Taxonomy" id="1231657"/>
    <lineage>
        <taxon>Eukaryota</taxon>
        <taxon>Fungi</taxon>
        <taxon>Dikarya</taxon>
        <taxon>Ascomycota</taxon>
        <taxon>Pezizomycotina</taxon>
        <taxon>Dothideomycetes</taxon>
        <taxon>Pleosporomycetidae</taxon>
        <taxon>Pleosporales</taxon>
        <taxon>Lindgomycetaceae</taxon>
        <taxon>Clohesyomyces</taxon>
    </lineage>
</organism>
<dbReference type="AlphaFoldDB" id="A0A1Y2A237"/>